<dbReference type="EMBL" id="FWWY01000002">
    <property type="protein sequence ID" value="SMC08166.1"/>
    <property type="molecule type" value="Genomic_DNA"/>
</dbReference>
<protein>
    <submittedName>
        <fullName evidence="2">Uncharacterized protein</fullName>
    </submittedName>
</protein>
<gene>
    <name evidence="2" type="ORF">SAMN00768000_3705</name>
</gene>
<accession>A0A1W1WPK4</accession>
<reference evidence="3" key="1">
    <citation type="submission" date="2017-04" db="EMBL/GenBank/DDBJ databases">
        <authorList>
            <person name="Varghese N."/>
            <person name="Submissions S."/>
        </authorList>
    </citation>
    <scope>NUCLEOTIDE SEQUENCE [LARGE SCALE GENOMIC DNA]</scope>
    <source>
        <strain evidence="3">DSM 9293</strain>
    </source>
</reference>
<dbReference type="AlphaFoldDB" id="A0A1W1WPK4"/>
<evidence type="ECO:0000313" key="3">
    <source>
        <dbReference type="Proteomes" id="UP000192660"/>
    </source>
</evidence>
<evidence type="ECO:0000313" key="2">
    <source>
        <dbReference type="EMBL" id="SMC08166.1"/>
    </source>
</evidence>
<dbReference type="RefSeq" id="WP_084662239.1">
    <property type="nucleotide sequence ID" value="NZ_FWWY01000002.1"/>
</dbReference>
<keyword evidence="3" id="KW-1185">Reference proteome</keyword>
<keyword evidence="1" id="KW-0732">Signal</keyword>
<name>A0A1W1WPK4_SULTA</name>
<sequence length="314" mass="32127">MKHYKRGLPIAAFLGIALISSPVYAAGWNNTGTQYTSTSLTPSTTWQIGGAFTNTIAQTTPGFSSSSQKSGQYTYNSCAASGEVVAYLGNNTSGCVQSCPAGEYQIGGDGVCQGHPGCTGTAAQCAGTHQQWTFSACQNGSQLEYTWNPTTGALLNTQTVSCVAPSSSAQPTNTATTTSCTAPAPTSSSSPAGSSFSPTGCAGSCTSSGCTSTGVETGITTAYTRHCTTSYSCPGPTPHTSCSTSSYSYSSTQSSSTQCQQTEVYLDHCMPNEPGYREAEYCLTFNSGTTNCSAPFGVYDPTNCPVPVGIGNGS</sequence>
<dbReference type="OrthoDB" id="9800260at2"/>
<evidence type="ECO:0000256" key="1">
    <source>
        <dbReference type="SAM" id="SignalP"/>
    </source>
</evidence>
<dbReference type="Proteomes" id="UP000192660">
    <property type="component" value="Unassembled WGS sequence"/>
</dbReference>
<feature type="chain" id="PRO_5012438772" evidence="1">
    <location>
        <begin position="26"/>
        <end position="314"/>
    </location>
</feature>
<feature type="signal peptide" evidence="1">
    <location>
        <begin position="1"/>
        <end position="25"/>
    </location>
</feature>
<proteinExistence type="predicted"/>
<organism evidence="2 3">
    <name type="scientific">Sulfobacillus thermosulfidooxidans (strain DSM 9293 / VKM B-1269 / AT-1)</name>
    <dbReference type="NCBI Taxonomy" id="929705"/>
    <lineage>
        <taxon>Bacteria</taxon>
        <taxon>Bacillati</taxon>
        <taxon>Bacillota</taxon>
        <taxon>Clostridia</taxon>
        <taxon>Eubacteriales</taxon>
        <taxon>Clostridiales Family XVII. Incertae Sedis</taxon>
        <taxon>Sulfobacillus</taxon>
    </lineage>
</organism>